<feature type="non-terminal residue" evidence="1">
    <location>
        <position position="660"/>
    </location>
</feature>
<evidence type="ECO:0000313" key="1">
    <source>
        <dbReference type="EMBL" id="SVB15894.1"/>
    </source>
</evidence>
<organism evidence="1">
    <name type="scientific">marine metagenome</name>
    <dbReference type="NCBI Taxonomy" id="408172"/>
    <lineage>
        <taxon>unclassified sequences</taxon>
        <taxon>metagenomes</taxon>
        <taxon>ecological metagenomes</taxon>
    </lineage>
</organism>
<gene>
    <name evidence="1" type="ORF">METZ01_LOCUS168748</name>
</gene>
<protein>
    <recommendedName>
        <fullName evidence="2">Secretion system C-terminal sorting domain-containing protein</fullName>
    </recommendedName>
</protein>
<name>A0A382BQF4_9ZZZZ</name>
<accession>A0A382BQF4</accession>
<proteinExistence type="predicted"/>
<sequence length="660" mass="71625">MNTVILIINLVFSSSFLIAGNQLEHIKERLNNNLTSITNVIPNMYIFNYDGGNNNISDGGNDMYDGGNKLSSSLSQSAGSIVYTSGSINNSSAFGNQNYFTEQLPGLFFLAANLNGVEYFQIDGNLGADGSGVADGIVLNTNHNGTNYMGLLKRVRDGSGYDPTINHLIIVEQNNNINHEYSTNTNNDYHKVYNLSQIDRLYYLLYASRNGSGNSANYYIDDAASEVIMSTFLNSVIESGLPPAMTSIDITGTSGFRMLSSPVPGAVYGDLLEELYTQGMTGSDNPDVQPNVWTYNNSWNALTDLATDNYTAGSGVLVYVFADTDFDGTDNLPVTLTLDGTQNTSPVTIATNEDSWNLLGNPYGYSLSIEQLATDNSGYGPVYIWDSAADAYKYHNGTENGGDIADGLIAPFQGFFSYAAAGAASYTFTENSISAGTGTNYRTAVESEGSGVIAFTSGDKVSEVFMSFNLTGDLGMDHADAYRLMPLSHNDHLVSMFYVGDEAIAVNNLPYDFNADLSVDLDVMHLEATDSGFDPVSETVTMTWDLSDVPEGINVVMMNNETHVIINLHEMDEYTFTLADKDGFELEENVVGSYPLVGQSQFTMFMSSATATSHEEVLPDAFTLQPAYPNPFNPSTTIRYSIPETGSVLMKVYDLSGREV</sequence>
<dbReference type="AlphaFoldDB" id="A0A382BQF4"/>
<evidence type="ECO:0008006" key="2">
    <source>
        <dbReference type="Google" id="ProtNLM"/>
    </source>
</evidence>
<reference evidence="1" key="1">
    <citation type="submission" date="2018-05" db="EMBL/GenBank/DDBJ databases">
        <authorList>
            <person name="Lanie J.A."/>
            <person name="Ng W.-L."/>
            <person name="Kazmierczak K.M."/>
            <person name="Andrzejewski T.M."/>
            <person name="Davidsen T.M."/>
            <person name="Wayne K.J."/>
            <person name="Tettelin H."/>
            <person name="Glass J.I."/>
            <person name="Rusch D."/>
            <person name="Podicherti R."/>
            <person name="Tsui H.-C.T."/>
            <person name="Winkler M.E."/>
        </authorList>
    </citation>
    <scope>NUCLEOTIDE SEQUENCE</scope>
</reference>
<dbReference type="EMBL" id="UINC01030846">
    <property type="protein sequence ID" value="SVB15894.1"/>
    <property type="molecule type" value="Genomic_DNA"/>
</dbReference>